<dbReference type="Proteomes" id="UP000540266">
    <property type="component" value="Chromosome"/>
</dbReference>
<dbReference type="CDD" id="cd20292">
    <property type="entry name" value="cupin_QdtA-like"/>
    <property type="match status" value="1"/>
</dbReference>
<dbReference type="InterPro" id="IPR011051">
    <property type="entry name" value="RmlC_Cupin_sf"/>
</dbReference>
<dbReference type="InterPro" id="IPR008894">
    <property type="entry name" value="QdtA_cupin_dom"/>
</dbReference>
<organism evidence="1 2">
    <name type="scientific">Rhizobium phaseoli</name>
    <dbReference type="NCBI Taxonomy" id="396"/>
    <lineage>
        <taxon>Bacteria</taxon>
        <taxon>Pseudomonadati</taxon>
        <taxon>Pseudomonadota</taxon>
        <taxon>Alphaproteobacteria</taxon>
        <taxon>Hyphomicrobiales</taxon>
        <taxon>Rhizobiaceae</taxon>
        <taxon>Rhizobium/Agrobacterium group</taxon>
        <taxon>Rhizobium</taxon>
    </lineage>
</organism>
<dbReference type="STRING" id="396.AMC85_CH00795"/>
<sequence length="124" mass="13891">MSAFTLLTLKTMSDARGALTVMDGILPFPVVRSFWIYGADGYKRGGHRHHKTRQALVAISGSVMVLMDDGKAREEITLSSPDQCLLVEPRDWHEMTFGPGSILLVFASHGYDKDDYIDTPYERL</sequence>
<evidence type="ECO:0000313" key="2">
    <source>
        <dbReference type="Proteomes" id="UP000540266"/>
    </source>
</evidence>
<dbReference type="EMBL" id="CP064931">
    <property type="protein sequence ID" value="QPK07880.1"/>
    <property type="molecule type" value="Genomic_DNA"/>
</dbReference>
<reference evidence="1 2" key="1">
    <citation type="submission" date="2020-11" db="EMBL/GenBank/DDBJ databases">
        <title>Indigenous Rhizobia Nodulating Common beans in Western Kenya.</title>
        <authorList>
            <person name="Wekesa C.S."/>
            <person name="Oelmueller R."/>
            <person name="Furch A.C."/>
        </authorList>
    </citation>
    <scope>NUCLEOTIDE SEQUENCE [LARGE SCALE GENOMIC DNA]</scope>
    <source>
        <strain evidence="2">BS3</strain>
    </source>
</reference>
<name>A0A192T6A6_9HYPH</name>
<evidence type="ECO:0000313" key="1">
    <source>
        <dbReference type="EMBL" id="QPK07880.1"/>
    </source>
</evidence>
<dbReference type="InterPro" id="IPR014710">
    <property type="entry name" value="RmlC-like_jellyroll"/>
</dbReference>
<accession>A0A192T6A6</accession>
<dbReference type="SUPFAM" id="SSF51182">
    <property type="entry name" value="RmlC-like cupins"/>
    <property type="match status" value="1"/>
</dbReference>
<dbReference type="RefSeq" id="WP_012482746.1">
    <property type="nucleotide sequence ID" value="NZ_CP013532.1"/>
</dbReference>
<dbReference type="GeneID" id="45956156"/>
<dbReference type="Pfam" id="PF05523">
    <property type="entry name" value="FdtA"/>
    <property type="match status" value="1"/>
</dbReference>
<gene>
    <name evidence="1" type="ORF">HER27_015620</name>
</gene>
<dbReference type="AlphaFoldDB" id="A0A192T6A6"/>
<protein>
    <submittedName>
        <fullName evidence="1">FdtA/QdtA family cupin domain-containing protein</fullName>
    </submittedName>
</protein>
<proteinExistence type="predicted"/>
<dbReference type="Gene3D" id="2.60.120.10">
    <property type="entry name" value="Jelly Rolls"/>
    <property type="match status" value="1"/>
</dbReference>